<evidence type="ECO:0000256" key="6">
    <source>
        <dbReference type="ARBA" id="ARBA00023136"/>
    </source>
</evidence>
<organism evidence="8 9">
    <name type="scientific">Eisenbergiella tayi</name>
    <dbReference type="NCBI Taxonomy" id="1432052"/>
    <lineage>
        <taxon>Bacteria</taxon>
        <taxon>Bacillati</taxon>
        <taxon>Bacillota</taxon>
        <taxon>Clostridia</taxon>
        <taxon>Lachnospirales</taxon>
        <taxon>Lachnospiraceae</taxon>
        <taxon>Eisenbergiella</taxon>
    </lineage>
</organism>
<dbReference type="Proteomes" id="UP000095003">
    <property type="component" value="Unassembled WGS sequence"/>
</dbReference>
<dbReference type="GO" id="GO:0042910">
    <property type="term" value="F:xenobiotic transmembrane transporter activity"/>
    <property type="evidence" value="ECO:0007669"/>
    <property type="project" value="InterPro"/>
</dbReference>
<feature type="transmembrane region" description="Helical" evidence="7">
    <location>
        <begin position="394"/>
        <end position="418"/>
    </location>
</feature>
<feature type="transmembrane region" description="Helical" evidence="7">
    <location>
        <begin position="100"/>
        <end position="122"/>
    </location>
</feature>
<protein>
    <submittedName>
        <fullName evidence="8">Multidrug export protein MepA</fullName>
    </submittedName>
</protein>
<dbReference type="NCBIfam" id="TIGR00797">
    <property type="entry name" value="matE"/>
    <property type="match status" value="1"/>
</dbReference>
<evidence type="ECO:0000313" key="9">
    <source>
        <dbReference type="Proteomes" id="UP000095003"/>
    </source>
</evidence>
<dbReference type="EMBL" id="MCGI01000001">
    <property type="protein sequence ID" value="ODM12308.1"/>
    <property type="molecule type" value="Genomic_DNA"/>
</dbReference>
<feature type="transmembrane region" description="Helical" evidence="7">
    <location>
        <begin position="325"/>
        <end position="344"/>
    </location>
</feature>
<keyword evidence="6 7" id="KW-0472">Membrane</keyword>
<comment type="subcellular location">
    <subcellularLocation>
        <location evidence="1">Cell membrane</location>
        <topology evidence="1">Multi-pass membrane protein</topology>
    </subcellularLocation>
</comment>
<dbReference type="InterPro" id="IPR002528">
    <property type="entry name" value="MATE_fam"/>
</dbReference>
<dbReference type="CDD" id="cd13138">
    <property type="entry name" value="MATE_yoeA_like"/>
    <property type="match status" value="1"/>
</dbReference>
<feature type="transmembrane region" description="Helical" evidence="7">
    <location>
        <begin position="424"/>
        <end position="444"/>
    </location>
</feature>
<dbReference type="PANTHER" id="PTHR43549:SF3">
    <property type="entry name" value="MULTIDRUG RESISTANCE PROTEIN YPNP-RELATED"/>
    <property type="match status" value="1"/>
</dbReference>
<evidence type="ECO:0000256" key="3">
    <source>
        <dbReference type="ARBA" id="ARBA00022475"/>
    </source>
</evidence>
<evidence type="ECO:0000256" key="2">
    <source>
        <dbReference type="ARBA" id="ARBA00022448"/>
    </source>
</evidence>
<feature type="transmembrane region" description="Helical" evidence="7">
    <location>
        <begin position="68"/>
        <end position="88"/>
    </location>
</feature>
<dbReference type="InterPro" id="IPR052031">
    <property type="entry name" value="Membrane_Transporter-Flippase"/>
</dbReference>
<evidence type="ECO:0000256" key="7">
    <source>
        <dbReference type="SAM" id="Phobius"/>
    </source>
</evidence>
<keyword evidence="4 7" id="KW-0812">Transmembrane</keyword>
<reference evidence="8 9" key="1">
    <citation type="submission" date="2016-07" db="EMBL/GenBank/DDBJ databases">
        <title>Characterization of isolates of Eisenbergiella tayi derived from blood cultures, using whole genome sequencing.</title>
        <authorList>
            <person name="Burdz T."/>
            <person name="Wiebe D."/>
            <person name="Huynh C."/>
            <person name="Bernard K."/>
        </authorList>
    </citation>
    <scope>NUCLEOTIDE SEQUENCE [LARGE SCALE GENOMIC DNA]</scope>
    <source>
        <strain evidence="8 9">NML 120489</strain>
    </source>
</reference>
<dbReference type="Pfam" id="PF01554">
    <property type="entry name" value="MatE"/>
    <property type="match status" value="2"/>
</dbReference>
<feature type="transmembrane region" description="Helical" evidence="7">
    <location>
        <begin position="364"/>
        <end position="382"/>
    </location>
</feature>
<feature type="transmembrane region" description="Helical" evidence="7">
    <location>
        <begin position="21"/>
        <end position="39"/>
    </location>
</feature>
<evidence type="ECO:0000256" key="1">
    <source>
        <dbReference type="ARBA" id="ARBA00004651"/>
    </source>
</evidence>
<evidence type="ECO:0000256" key="4">
    <source>
        <dbReference type="ARBA" id="ARBA00022692"/>
    </source>
</evidence>
<dbReference type="PATRIC" id="fig|1432052.3.peg.8"/>
<sequence length="457" mass="49559">MEKTKSQKIGIDLTEGSILKALLLFAFPIVLTNLVQQLYSTVDLIIIGQFAGNTGTVGVSTGGELIDLMTPIASSFAIAGQIYIAQLYGAKDHQNLKNAIGTLLTLLLCLSAFFTVIILVFYRQFLSLLNCPSEAFSEASKYMLITAAGIPFVFAYNGICSILRGFGESKRPLLFIVVAATINIFLDLLLVVCFHMGASGTAVATVASQIGASAAAFIYMYRHRHHFEFKLDIKTFRIKKQALKVILSLGIPQLVRVFSVQFSMLWVKSNINAYGMLASTTYSVGNKVEKFMNVFVQGIDGAAGAMIGQNLGARKHQRVVRIVKTTLICSLSIACIISCLFLFIPKSLYGIFTTDPGVIEYGVVFLRIMSIACIISAVSISFKAVATGSGAAGLCLVIGVMDGICRILICMFFSFFFHSGATDFFWGAAFCQLIPGLIGLFYFAGGKWKTKKLLSEG</sequence>
<dbReference type="InterPro" id="IPR048279">
    <property type="entry name" value="MdtK-like"/>
</dbReference>
<keyword evidence="5 7" id="KW-1133">Transmembrane helix</keyword>
<evidence type="ECO:0000313" key="8">
    <source>
        <dbReference type="EMBL" id="ODM12308.1"/>
    </source>
</evidence>
<keyword evidence="2" id="KW-0813">Transport</keyword>
<dbReference type="PANTHER" id="PTHR43549">
    <property type="entry name" value="MULTIDRUG RESISTANCE PROTEIN YPNP-RELATED"/>
    <property type="match status" value="1"/>
</dbReference>
<gene>
    <name evidence="8" type="primary">mepA_1</name>
    <name evidence="8" type="ORF">BEH84_00015</name>
</gene>
<keyword evidence="3" id="KW-1003">Cell membrane</keyword>
<proteinExistence type="predicted"/>
<feature type="transmembrane region" description="Helical" evidence="7">
    <location>
        <begin position="173"/>
        <end position="197"/>
    </location>
</feature>
<accession>A0A1E3AUB8</accession>
<comment type="caution">
    <text evidence="8">The sequence shown here is derived from an EMBL/GenBank/DDBJ whole genome shotgun (WGS) entry which is preliminary data.</text>
</comment>
<dbReference type="GO" id="GO:0005886">
    <property type="term" value="C:plasma membrane"/>
    <property type="evidence" value="ECO:0007669"/>
    <property type="project" value="UniProtKB-SubCell"/>
</dbReference>
<dbReference type="PIRSF" id="PIRSF006603">
    <property type="entry name" value="DinF"/>
    <property type="match status" value="1"/>
</dbReference>
<dbReference type="GO" id="GO:0015297">
    <property type="term" value="F:antiporter activity"/>
    <property type="evidence" value="ECO:0007669"/>
    <property type="project" value="InterPro"/>
</dbReference>
<dbReference type="AlphaFoldDB" id="A0A1E3AUB8"/>
<dbReference type="GeneID" id="93303379"/>
<evidence type="ECO:0000256" key="5">
    <source>
        <dbReference type="ARBA" id="ARBA00022989"/>
    </source>
</evidence>
<name>A0A1E3AUB8_9FIRM</name>
<feature type="transmembrane region" description="Helical" evidence="7">
    <location>
        <begin position="203"/>
        <end position="221"/>
    </location>
</feature>
<dbReference type="RefSeq" id="WP_069155341.1">
    <property type="nucleotide sequence ID" value="NZ_DBFYTC010000225.1"/>
</dbReference>
<feature type="transmembrane region" description="Helical" evidence="7">
    <location>
        <begin position="142"/>
        <end position="166"/>
    </location>
</feature>